<organism evidence="1 2">
    <name type="scientific">Vibrio antiquarius (strain Ex25)</name>
    <dbReference type="NCBI Taxonomy" id="150340"/>
    <lineage>
        <taxon>Bacteria</taxon>
        <taxon>Pseudomonadati</taxon>
        <taxon>Pseudomonadota</taxon>
        <taxon>Gammaproteobacteria</taxon>
        <taxon>Vibrionales</taxon>
        <taxon>Vibrionaceae</taxon>
        <taxon>Vibrio</taxon>
        <taxon>Vibrio diabolicus subgroup</taxon>
    </lineage>
</organism>
<proteinExistence type="predicted"/>
<gene>
    <name evidence="1" type="ORF">VEx25_A1099</name>
</gene>
<sequence length="56" mass="6615">MHITFHKIPNHMFTYFVALSRQITQKCKRINSDNKTNLKTHVIIAKKVDDFLNVNT</sequence>
<dbReference type="Proteomes" id="UP000242664">
    <property type="component" value="Unassembled WGS sequence"/>
</dbReference>
<keyword evidence="2" id="KW-1185">Reference proteome</keyword>
<name>A0ABM9WZY0_VIBAE</name>
<dbReference type="EMBL" id="DS267809">
    <property type="protein sequence ID" value="EDN58671.1"/>
    <property type="molecule type" value="Genomic_DNA"/>
</dbReference>
<protein>
    <submittedName>
        <fullName evidence="1">Uncharacterized protein</fullName>
    </submittedName>
</protein>
<accession>A0ABM9WZY0</accession>
<evidence type="ECO:0000313" key="1">
    <source>
        <dbReference type="EMBL" id="EDN58671.1"/>
    </source>
</evidence>
<evidence type="ECO:0000313" key="2">
    <source>
        <dbReference type="Proteomes" id="UP000242664"/>
    </source>
</evidence>
<reference evidence="2" key="1">
    <citation type="submission" date="2006-10" db="EMBL/GenBank/DDBJ databases">
        <authorList>
            <person name="Heidelberg J."/>
            <person name="Sebastian Y."/>
        </authorList>
    </citation>
    <scope>NUCLEOTIDE SEQUENCE [LARGE SCALE GENOMIC DNA]</scope>
    <source>
        <strain evidence="2">EX25</strain>
    </source>
</reference>